<dbReference type="Proteomes" id="UP000198816">
    <property type="component" value="Unassembled WGS sequence"/>
</dbReference>
<dbReference type="InterPro" id="IPR001789">
    <property type="entry name" value="Sig_transdc_resp-reg_receiver"/>
</dbReference>
<evidence type="ECO:0000259" key="8">
    <source>
        <dbReference type="PROSITE" id="PS50113"/>
    </source>
</evidence>
<dbReference type="PROSITE" id="PS50113">
    <property type="entry name" value="PAC"/>
    <property type="match status" value="1"/>
</dbReference>
<proteinExistence type="predicted"/>
<dbReference type="PANTHER" id="PTHR44757:SF2">
    <property type="entry name" value="BIOFILM ARCHITECTURE MAINTENANCE PROTEIN MBAA"/>
    <property type="match status" value="1"/>
</dbReference>
<evidence type="ECO:0000313" key="11">
    <source>
        <dbReference type="EMBL" id="SDX34915.1"/>
    </source>
</evidence>
<dbReference type="Pfam" id="PF00072">
    <property type="entry name" value="Response_reg"/>
    <property type="match status" value="1"/>
</dbReference>
<dbReference type="InterPro" id="IPR043128">
    <property type="entry name" value="Rev_trsase/Diguanyl_cyclase"/>
</dbReference>
<dbReference type="PROSITE" id="PS50883">
    <property type="entry name" value="EAL"/>
    <property type="match status" value="1"/>
</dbReference>
<dbReference type="EMBL" id="FNNZ01000022">
    <property type="protein sequence ID" value="SDX34915.1"/>
    <property type="molecule type" value="Genomic_DNA"/>
</dbReference>
<organism evidence="11 12">
    <name type="scientific">Thiocapsa roseopersicina</name>
    <dbReference type="NCBI Taxonomy" id="1058"/>
    <lineage>
        <taxon>Bacteria</taxon>
        <taxon>Pseudomonadati</taxon>
        <taxon>Pseudomonadota</taxon>
        <taxon>Gammaproteobacteria</taxon>
        <taxon>Chromatiales</taxon>
        <taxon>Chromatiaceae</taxon>
        <taxon>Thiocapsa</taxon>
    </lineage>
</organism>
<dbReference type="SMART" id="SM00091">
    <property type="entry name" value="PAS"/>
    <property type="match status" value="1"/>
</dbReference>
<keyword evidence="4" id="KW-0175">Coiled coil</keyword>
<dbReference type="SMART" id="SM00267">
    <property type="entry name" value="GGDEF"/>
    <property type="match status" value="1"/>
</dbReference>
<dbReference type="Gene3D" id="3.30.450.20">
    <property type="entry name" value="PAS domain"/>
    <property type="match status" value="1"/>
</dbReference>
<dbReference type="PROSITE" id="PS50110">
    <property type="entry name" value="RESPONSE_REGULATORY"/>
    <property type="match status" value="1"/>
</dbReference>
<dbReference type="FunFam" id="3.20.20.450:FF:000001">
    <property type="entry name" value="Cyclic di-GMP phosphodiesterase yahA"/>
    <property type="match status" value="1"/>
</dbReference>
<feature type="domain" description="PAS" evidence="7">
    <location>
        <begin position="145"/>
        <end position="190"/>
    </location>
</feature>
<dbReference type="SMART" id="SM00052">
    <property type="entry name" value="EAL"/>
    <property type="match status" value="1"/>
</dbReference>
<dbReference type="Pfam" id="PF00990">
    <property type="entry name" value="GGDEF"/>
    <property type="match status" value="1"/>
</dbReference>
<dbReference type="Pfam" id="PF00563">
    <property type="entry name" value="EAL"/>
    <property type="match status" value="1"/>
</dbReference>
<dbReference type="SMART" id="SM00086">
    <property type="entry name" value="PAC"/>
    <property type="match status" value="1"/>
</dbReference>
<keyword evidence="2" id="KW-0973">c-di-GMP</keyword>
<sequence>MADKPTILIVDDAPENLSVLSGLLLPDYVVRVANSGARALQVAASAPIPDLILLDVMMPGLDGYEVIKRLKADPTTRDIPVIFVTALSANEDEYRGLALGAVDYIGKPLKPAIVLARVRTHLELKQARDRLRDENARLEAEVVRRSHQREQILLSVGEGICGTDAHGHIVFINPAAAAMLGDTREALIGRGAHATFHLPRCDAGPETSDACPLCACLCGGHAIHRREDRFRHKDGSLLEVELTCQPILEDGALIGAVTTFRDIGERKRYIAEIEHKSNFDALTGLPNRNLLTDRIAQGVARCRESGALLAVVLINLDRFKAVNDSLGHAAGDNLLQEVARRFAAVTPGDVTLARSEGDEFVVVADSEDAEAVTRLGQELLGALSGPCRLDERQFFLSASLGMALYPRDGADSETLLHNAGAAMTRAKHAGGNLMKFYAVEMNARALERLDLENGLRHAIEHDELVLHYQPQVSLSTGAIIGAEALVRWQHPQRGLLPPVDFIPIAEQSDLILALGEWVLRTACAQNRVWRESGLPPITVGVNLSARQFTSQDIAAMTGRVLRETGLPGDALELELTETILMADTEAFTRATEGLKALSISLSIDDFGTGFSSLAYLRRFSIDRLKIDQSFVRGLVEDASSAAIARAIISLSHSLSLSVIAEGVETREQLAFLYAYDCDEMQGYLFSRPIPAEAFEGLLREGRELALPEPEETEPFRGEATFGRLGLPGRQ</sequence>
<dbReference type="CDD" id="cd19920">
    <property type="entry name" value="REC_PA4781-like"/>
    <property type="match status" value="1"/>
</dbReference>
<evidence type="ECO:0000256" key="4">
    <source>
        <dbReference type="SAM" id="Coils"/>
    </source>
</evidence>
<protein>
    <recommendedName>
        <fullName evidence="1">cyclic-guanylate-specific phosphodiesterase</fullName>
        <ecNumber evidence="1">3.1.4.52</ecNumber>
    </recommendedName>
</protein>
<dbReference type="Gene3D" id="3.30.70.270">
    <property type="match status" value="1"/>
</dbReference>
<dbReference type="InterPro" id="IPR052155">
    <property type="entry name" value="Biofilm_reg_signaling"/>
</dbReference>
<dbReference type="InterPro" id="IPR000700">
    <property type="entry name" value="PAS-assoc_C"/>
</dbReference>
<dbReference type="InterPro" id="IPR035965">
    <property type="entry name" value="PAS-like_dom_sf"/>
</dbReference>
<dbReference type="InterPro" id="IPR029787">
    <property type="entry name" value="Nucleotide_cyclase"/>
</dbReference>
<dbReference type="CDD" id="cd01948">
    <property type="entry name" value="EAL"/>
    <property type="match status" value="1"/>
</dbReference>
<dbReference type="Pfam" id="PF13426">
    <property type="entry name" value="PAS_9"/>
    <property type="match status" value="1"/>
</dbReference>
<keyword evidence="12" id="KW-1185">Reference proteome</keyword>
<evidence type="ECO:0000259" key="6">
    <source>
        <dbReference type="PROSITE" id="PS50110"/>
    </source>
</evidence>
<feature type="domain" description="EAL" evidence="9">
    <location>
        <begin position="448"/>
        <end position="702"/>
    </location>
</feature>
<dbReference type="PROSITE" id="PS50887">
    <property type="entry name" value="GGDEF"/>
    <property type="match status" value="1"/>
</dbReference>
<feature type="coiled-coil region" evidence="4">
    <location>
        <begin position="121"/>
        <end position="148"/>
    </location>
</feature>
<dbReference type="SUPFAM" id="SSF52172">
    <property type="entry name" value="CheY-like"/>
    <property type="match status" value="1"/>
</dbReference>
<feature type="region of interest" description="Disordered" evidence="5">
    <location>
        <begin position="707"/>
        <end position="730"/>
    </location>
</feature>
<dbReference type="EC" id="3.1.4.52" evidence="1"/>
<evidence type="ECO:0000256" key="3">
    <source>
        <dbReference type="PROSITE-ProRule" id="PRU00169"/>
    </source>
</evidence>
<evidence type="ECO:0000256" key="1">
    <source>
        <dbReference type="ARBA" id="ARBA00012282"/>
    </source>
</evidence>
<evidence type="ECO:0000259" key="7">
    <source>
        <dbReference type="PROSITE" id="PS50112"/>
    </source>
</evidence>
<dbReference type="InterPro" id="IPR000014">
    <property type="entry name" value="PAS"/>
</dbReference>
<gene>
    <name evidence="11" type="ORF">SAMN05421783_12210</name>
</gene>
<dbReference type="STRING" id="1058.SAMN05421783_12210"/>
<dbReference type="PANTHER" id="PTHR44757">
    <property type="entry name" value="DIGUANYLATE CYCLASE DGCP"/>
    <property type="match status" value="1"/>
</dbReference>
<dbReference type="Gene3D" id="3.20.20.450">
    <property type="entry name" value="EAL domain"/>
    <property type="match status" value="1"/>
</dbReference>
<dbReference type="SUPFAM" id="SSF55785">
    <property type="entry name" value="PYP-like sensor domain (PAS domain)"/>
    <property type="match status" value="1"/>
</dbReference>
<dbReference type="InterPro" id="IPR001633">
    <property type="entry name" value="EAL_dom"/>
</dbReference>
<dbReference type="PROSITE" id="PS50112">
    <property type="entry name" value="PAS"/>
    <property type="match status" value="1"/>
</dbReference>
<dbReference type="InterPro" id="IPR035919">
    <property type="entry name" value="EAL_sf"/>
</dbReference>
<feature type="domain" description="Response regulatory" evidence="6">
    <location>
        <begin position="6"/>
        <end position="122"/>
    </location>
</feature>
<evidence type="ECO:0000259" key="9">
    <source>
        <dbReference type="PROSITE" id="PS50883"/>
    </source>
</evidence>
<dbReference type="RefSeq" id="WP_093035980.1">
    <property type="nucleotide sequence ID" value="NZ_FNNZ01000022.1"/>
</dbReference>
<dbReference type="SUPFAM" id="SSF141868">
    <property type="entry name" value="EAL domain-like"/>
    <property type="match status" value="1"/>
</dbReference>
<dbReference type="InterPro" id="IPR000160">
    <property type="entry name" value="GGDEF_dom"/>
</dbReference>
<dbReference type="GO" id="GO:0000160">
    <property type="term" value="P:phosphorelay signal transduction system"/>
    <property type="evidence" value="ECO:0007669"/>
    <property type="project" value="InterPro"/>
</dbReference>
<dbReference type="Gene3D" id="3.40.50.2300">
    <property type="match status" value="1"/>
</dbReference>
<dbReference type="NCBIfam" id="TIGR00254">
    <property type="entry name" value="GGDEF"/>
    <property type="match status" value="1"/>
</dbReference>
<dbReference type="OrthoDB" id="8553030at2"/>
<evidence type="ECO:0000256" key="2">
    <source>
        <dbReference type="ARBA" id="ARBA00022636"/>
    </source>
</evidence>
<feature type="domain" description="PAC" evidence="8">
    <location>
        <begin position="224"/>
        <end position="275"/>
    </location>
</feature>
<evidence type="ECO:0000256" key="5">
    <source>
        <dbReference type="SAM" id="MobiDB-lite"/>
    </source>
</evidence>
<dbReference type="SMART" id="SM00448">
    <property type="entry name" value="REC"/>
    <property type="match status" value="1"/>
</dbReference>
<reference evidence="12" key="1">
    <citation type="submission" date="2016-10" db="EMBL/GenBank/DDBJ databases">
        <authorList>
            <person name="Varghese N."/>
            <person name="Submissions S."/>
        </authorList>
    </citation>
    <scope>NUCLEOTIDE SEQUENCE [LARGE SCALE GENOMIC DNA]</scope>
    <source>
        <strain evidence="12">DSM 217</strain>
    </source>
</reference>
<dbReference type="CDD" id="cd01949">
    <property type="entry name" value="GGDEF"/>
    <property type="match status" value="1"/>
</dbReference>
<dbReference type="InterPro" id="IPR011006">
    <property type="entry name" value="CheY-like_superfamily"/>
</dbReference>
<name>A0A1H3AZA9_THIRO</name>
<dbReference type="SUPFAM" id="SSF55073">
    <property type="entry name" value="Nucleotide cyclase"/>
    <property type="match status" value="1"/>
</dbReference>
<dbReference type="InterPro" id="IPR001610">
    <property type="entry name" value="PAC"/>
</dbReference>
<dbReference type="AlphaFoldDB" id="A0A1H3AZA9"/>
<keyword evidence="3" id="KW-0597">Phosphoprotein</keyword>
<accession>A0A1H3AZA9</accession>
<evidence type="ECO:0000259" key="10">
    <source>
        <dbReference type="PROSITE" id="PS50887"/>
    </source>
</evidence>
<dbReference type="GO" id="GO:0071111">
    <property type="term" value="F:cyclic-guanylate-specific phosphodiesterase activity"/>
    <property type="evidence" value="ECO:0007669"/>
    <property type="project" value="UniProtKB-EC"/>
</dbReference>
<dbReference type="CDD" id="cd00130">
    <property type="entry name" value="PAS"/>
    <property type="match status" value="1"/>
</dbReference>
<evidence type="ECO:0000313" key="12">
    <source>
        <dbReference type="Proteomes" id="UP000198816"/>
    </source>
</evidence>
<feature type="domain" description="GGDEF" evidence="10">
    <location>
        <begin position="307"/>
        <end position="439"/>
    </location>
</feature>
<feature type="modified residue" description="4-aspartylphosphate" evidence="3">
    <location>
        <position position="55"/>
    </location>
</feature>
<dbReference type="NCBIfam" id="TIGR00229">
    <property type="entry name" value="sensory_box"/>
    <property type="match status" value="1"/>
</dbReference>